<feature type="transmembrane region" description="Helical" evidence="1">
    <location>
        <begin position="390"/>
        <end position="408"/>
    </location>
</feature>
<reference evidence="2 3" key="1">
    <citation type="submission" date="2019-04" db="EMBL/GenBank/DDBJ databases">
        <authorList>
            <person name="Feng G."/>
            <person name="Zhang J."/>
            <person name="Zhu H."/>
        </authorList>
    </citation>
    <scope>NUCLEOTIDE SEQUENCE [LARGE SCALE GENOMIC DNA]</scope>
    <source>
        <strain evidence="2 3">JCM 31653</strain>
    </source>
</reference>
<dbReference type="EMBL" id="SRLC01000002">
    <property type="protein sequence ID" value="TGE22347.1"/>
    <property type="molecule type" value="Genomic_DNA"/>
</dbReference>
<dbReference type="AlphaFoldDB" id="A0A4Z0PXA8"/>
<name>A0A4Z0PXA8_9BACT</name>
<dbReference type="RefSeq" id="WP_135464863.1">
    <property type="nucleotide sequence ID" value="NZ_SRLC01000002.1"/>
</dbReference>
<keyword evidence="3" id="KW-1185">Reference proteome</keyword>
<feature type="transmembrane region" description="Helical" evidence="1">
    <location>
        <begin position="205"/>
        <end position="231"/>
    </location>
</feature>
<organism evidence="2 3">
    <name type="scientific">Hymenobacter aquaticus</name>
    <dbReference type="NCBI Taxonomy" id="1867101"/>
    <lineage>
        <taxon>Bacteria</taxon>
        <taxon>Pseudomonadati</taxon>
        <taxon>Bacteroidota</taxon>
        <taxon>Cytophagia</taxon>
        <taxon>Cytophagales</taxon>
        <taxon>Hymenobacteraceae</taxon>
        <taxon>Hymenobacter</taxon>
    </lineage>
</organism>
<keyword evidence="1" id="KW-0812">Transmembrane</keyword>
<evidence type="ECO:0008006" key="4">
    <source>
        <dbReference type="Google" id="ProtNLM"/>
    </source>
</evidence>
<comment type="caution">
    <text evidence="2">The sequence shown here is derived from an EMBL/GenBank/DDBJ whole genome shotgun (WGS) entry which is preliminary data.</text>
</comment>
<evidence type="ECO:0000256" key="1">
    <source>
        <dbReference type="SAM" id="Phobius"/>
    </source>
</evidence>
<feature type="transmembrane region" description="Helical" evidence="1">
    <location>
        <begin position="152"/>
        <end position="170"/>
    </location>
</feature>
<dbReference type="Proteomes" id="UP000297549">
    <property type="component" value="Unassembled WGS sequence"/>
</dbReference>
<accession>A0A4Z0PXA8</accession>
<sequence length="598" mass="67912">MNSPSRMAWLLSIGLMLWVAFYLPPVRQQGVRIISSDSAGYYLYLPAVFVYHDLRQLRFRAEMVAQYHHSAPTEHAALDSVSQNYVLKYSSGLALQELPFFLAAHALAGPLGYPADGYSQPYQWAILLASLLVAVLSLWLVRRALLPRFGEWPTALTLLILVLGTNYLNYSAGQGAMTHNWLFGWYAVLLLLTPSFYARPTLAKALGIGATVGLMTLTRPTDVLAVLLPLLWGLRFSRAALHERLAFWRTHLAALLAAVVAGALVVSIQLCYWHYATGSWIYYSYGNEGFNWLRPHLWEGIFSFRSGWLLYSPLLLTALVGFGPLRRQQPEAFWPMLAYFVLFLYVTFAWEQWTYGGALGQRAMVQSYAVLAWPLAAALRWLLARPRWAAAYGVLAVVGCYYGLWLTVQANYGGLLAAGDMTRSYLWRILFRYEVPSETRLLLDSNSEFTGTPVKQRVLWQQDFEQENNGLCGTPALQGRCSLALDSLHPQSTEYVLPARPGDFQWVRASALAQAQHTEWDMPRMTQYVVRFRRGTEVVKERTVRLQRALEGGWKRELHFDMRPPREDFDNVSVVFLYYGTQAGLLLDNARLTVFDEQ</sequence>
<feature type="transmembrane region" description="Helical" evidence="1">
    <location>
        <begin position="365"/>
        <end position="383"/>
    </location>
</feature>
<keyword evidence="1" id="KW-0472">Membrane</keyword>
<evidence type="ECO:0000313" key="2">
    <source>
        <dbReference type="EMBL" id="TGE22347.1"/>
    </source>
</evidence>
<gene>
    <name evidence="2" type="ORF">E5K00_19080</name>
</gene>
<feature type="transmembrane region" description="Helical" evidence="1">
    <location>
        <begin position="182"/>
        <end position="199"/>
    </location>
</feature>
<dbReference type="OrthoDB" id="136762at2"/>
<feature type="transmembrane region" description="Helical" evidence="1">
    <location>
        <begin position="252"/>
        <end position="275"/>
    </location>
</feature>
<proteinExistence type="predicted"/>
<feature type="transmembrane region" description="Helical" evidence="1">
    <location>
        <begin position="308"/>
        <end position="325"/>
    </location>
</feature>
<evidence type="ECO:0000313" key="3">
    <source>
        <dbReference type="Proteomes" id="UP000297549"/>
    </source>
</evidence>
<feature type="transmembrane region" description="Helical" evidence="1">
    <location>
        <begin position="122"/>
        <end position="140"/>
    </location>
</feature>
<feature type="transmembrane region" description="Helical" evidence="1">
    <location>
        <begin position="332"/>
        <end position="353"/>
    </location>
</feature>
<feature type="transmembrane region" description="Helical" evidence="1">
    <location>
        <begin position="38"/>
        <end position="54"/>
    </location>
</feature>
<protein>
    <recommendedName>
        <fullName evidence="4">Glycosyltransferase RgtA/B/C/D-like domain-containing protein</fullName>
    </recommendedName>
</protein>
<keyword evidence="1" id="KW-1133">Transmembrane helix</keyword>